<gene>
    <name evidence="1" type="ORF">DW322_04525</name>
</gene>
<dbReference type="Proteomes" id="UP000471120">
    <property type="component" value="Unassembled WGS sequence"/>
</dbReference>
<proteinExistence type="predicted"/>
<comment type="caution">
    <text evidence="1">The sequence shown here is derived from an EMBL/GenBank/DDBJ whole genome shotgun (WGS) entry which is preliminary data.</text>
</comment>
<evidence type="ECO:0000313" key="2">
    <source>
        <dbReference type="Proteomes" id="UP000471120"/>
    </source>
</evidence>
<reference evidence="1 2" key="1">
    <citation type="submission" date="2018-07" db="EMBL/GenBank/DDBJ databases">
        <title>Genome sequence of Rhodococcus rhodnii ATCC 35071 from Rhodnius prolixus.</title>
        <authorList>
            <person name="Patel V."/>
            <person name="Vogel K.J."/>
        </authorList>
    </citation>
    <scope>NUCLEOTIDE SEQUENCE [LARGE SCALE GENOMIC DNA]</scope>
    <source>
        <strain evidence="1 2">ATCC 35071</strain>
    </source>
</reference>
<accession>A0A6P2CA29</accession>
<protein>
    <recommendedName>
        <fullName evidence="3">Methionyl-tRNA formyltransferase</fullName>
    </recommendedName>
</protein>
<name>A0A6P2CA29_9NOCA</name>
<dbReference type="AlphaFoldDB" id="A0A6P2CA29"/>
<evidence type="ECO:0000313" key="1">
    <source>
        <dbReference type="EMBL" id="TXG89624.1"/>
    </source>
</evidence>
<organism evidence="1 2">
    <name type="scientific">Rhodococcus rhodnii</name>
    <dbReference type="NCBI Taxonomy" id="38312"/>
    <lineage>
        <taxon>Bacteria</taxon>
        <taxon>Bacillati</taxon>
        <taxon>Actinomycetota</taxon>
        <taxon>Actinomycetes</taxon>
        <taxon>Mycobacteriales</taxon>
        <taxon>Nocardiaceae</taxon>
        <taxon>Rhodococcus</taxon>
    </lineage>
</organism>
<sequence>MARVRKLEKGIQRIQPHTSEVDCFYNVVLDGEDTLLHLTTFGSDLRQSKPKSSQSIQIDEKMAQQLVELMRNTFPSIP</sequence>
<dbReference type="EMBL" id="QRCM01000001">
    <property type="protein sequence ID" value="TXG89624.1"/>
    <property type="molecule type" value="Genomic_DNA"/>
</dbReference>
<evidence type="ECO:0008006" key="3">
    <source>
        <dbReference type="Google" id="ProtNLM"/>
    </source>
</evidence>
<dbReference type="RefSeq" id="WP_010840374.1">
    <property type="nucleotide sequence ID" value="NZ_QRCM01000001.1"/>
</dbReference>